<sequence>MCLLYNNISDH</sequence>
<protein>
    <submittedName>
        <fullName evidence="1">Uncharacterized protein</fullName>
    </submittedName>
</protein>
<dbReference type="EMBL" id="HACA01017415">
    <property type="protein sequence ID" value="CDW34776.1"/>
    <property type="molecule type" value="Transcribed_RNA"/>
</dbReference>
<accession>A0A0K2UAP8</accession>
<proteinExistence type="predicted"/>
<name>A0A0K2UAP8_LEPSM</name>
<evidence type="ECO:0000313" key="1">
    <source>
        <dbReference type="EMBL" id="CDW34776.1"/>
    </source>
</evidence>
<organism evidence="1">
    <name type="scientific">Lepeophtheirus salmonis</name>
    <name type="common">Salmon louse</name>
    <name type="synonym">Caligus salmonis</name>
    <dbReference type="NCBI Taxonomy" id="72036"/>
    <lineage>
        <taxon>Eukaryota</taxon>
        <taxon>Metazoa</taxon>
        <taxon>Ecdysozoa</taxon>
        <taxon>Arthropoda</taxon>
        <taxon>Crustacea</taxon>
        <taxon>Multicrustacea</taxon>
        <taxon>Hexanauplia</taxon>
        <taxon>Copepoda</taxon>
        <taxon>Siphonostomatoida</taxon>
        <taxon>Caligidae</taxon>
        <taxon>Lepeophtheirus</taxon>
    </lineage>
</organism>
<reference evidence="1" key="1">
    <citation type="submission" date="2014-05" db="EMBL/GenBank/DDBJ databases">
        <authorList>
            <person name="Chronopoulou M."/>
        </authorList>
    </citation>
    <scope>NUCLEOTIDE SEQUENCE</scope>
    <source>
        <tissue evidence="1">Whole organism</tissue>
    </source>
</reference>